<protein>
    <recommendedName>
        <fullName evidence="3">Deacetylase sirtuin-type domain-containing protein</fullName>
    </recommendedName>
</protein>
<sequence length="331" mass="38403">MKNLYDDMPNGYQETIEKGMNAVRYFTRSMSYGKGNKEEQISRLKKEIKEADAIVIGAGAGLSTSAGFTYSGERFQKYFFDFEEKYGFHDMYSGGFYVMQLEPEISWAYWARNIYINRYMKAPKPVYEMLLELVKEKDYFVITTNVDHQFQRAGFDKKRLFYTQGDYGLFQSVNPAIQKTFDNEEWVMKAMEAQGFIQDEAGVFQLPEDWKINMEIPSEMIPKCPDDGSDMTMNLRADDSFVEDEGWHRASAAYSDFIRRHENLHVLYLELGVGANTPVIIKYPFWQMTLANEKAVYACLNYGESFYPEEIADRSICIDGDIGEVFETQIS</sequence>
<dbReference type="EMBL" id="NXNG01000001">
    <property type="protein sequence ID" value="PWT28352.1"/>
    <property type="molecule type" value="Genomic_DNA"/>
</dbReference>
<dbReference type="Proteomes" id="UP000245488">
    <property type="component" value="Chromosome"/>
</dbReference>
<dbReference type="Gene3D" id="3.40.50.1220">
    <property type="entry name" value="TPP-binding domain"/>
    <property type="match status" value="1"/>
</dbReference>
<dbReference type="AlphaFoldDB" id="A0A317G7R1"/>
<name>A0A317G7R1_BUTFI</name>
<accession>A0A317G7R1</accession>
<evidence type="ECO:0000313" key="5">
    <source>
        <dbReference type="Proteomes" id="UP000245488"/>
    </source>
</evidence>
<evidence type="ECO:0000256" key="1">
    <source>
        <dbReference type="ARBA" id="ARBA00023027"/>
    </source>
</evidence>
<feature type="domain" description="Deacetylase sirtuin-type" evidence="3">
    <location>
        <begin position="34"/>
        <end position="331"/>
    </location>
</feature>
<comment type="caution">
    <text evidence="2">Lacks conserved residue(s) required for the propagation of feature annotation.</text>
</comment>
<evidence type="ECO:0000259" key="3">
    <source>
        <dbReference type="PROSITE" id="PS50305"/>
    </source>
</evidence>
<gene>
    <name evidence="4" type="ORF">CPT75_15100</name>
</gene>
<dbReference type="SUPFAM" id="SSF52467">
    <property type="entry name" value="DHS-like NAD/FAD-binding domain"/>
    <property type="match status" value="1"/>
</dbReference>
<evidence type="ECO:0000256" key="2">
    <source>
        <dbReference type="PROSITE-ProRule" id="PRU00236"/>
    </source>
</evidence>
<evidence type="ECO:0000313" key="4">
    <source>
        <dbReference type="EMBL" id="PWT28352.1"/>
    </source>
</evidence>
<organism evidence="4 5">
    <name type="scientific">Butyrivibrio fibrisolvens</name>
    <dbReference type="NCBI Taxonomy" id="831"/>
    <lineage>
        <taxon>Bacteria</taxon>
        <taxon>Bacillati</taxon>
        <taxon>Bacillota</taxon>
        <taxon>Clostridia</taxon>
        <taxon>Lachnospirales</taxon>
        <taxon>Lachnospiraceae</taxon>
        <taxon>Butyrivibrio</taxon>
    </lineage>
</organism>
<keyword evidence="5" id="KW-1185">Reference proteome</keyword>
<reference evidence="4 5" key="1">
    <citation type="submission" date="2017-09" db="EMBL/GenBank/DDBJ databases">
        <title>High-quality draft genome sequence of Butyrivibrio fibrisolvens INBov1, isolated from cow rumen.</title>
        <authorList>
            <person name="Rodriguez Hernaez J."/>
            <person name="Rivarola M."/>
            <person name="Paniego N."/>
            <person name="Cravero S."/>
            <person name="Ceron Cucchi M."/>
            <person name="Martinez M.C."/>
        </authorList>
    </citation>
    <scope>NUCLEOTIDE SEQUENCE [LARGE SCALE GENOMIC DNA]</scope>
    <source>
        <strain evidence="4 5">INBov1</strain>
    </source>
</reference>
<dbReference type="PROSITE" id="PS50305">
    <property type="entry name" value="SIRTUIN"/>
    <property type="match status" value="1"/>
</dbReference>
<dbReference type="InterPro" id="IPR029035">
    <property type="entry name" value="DHS-like_NAD/FAD-binding_dom"/>
</dbReference>
<proteinExistence type="predicted"/>
<keyword evidence="1" id="KW-0520">NAD</keyword>
<dbReference type="InterPro" id="IPR026590">
    <property type="entry name" value="Ssirtuin_cat_dom"/>
</dbReference>
<comment type="caution">
    <text evidence="4">The sequence shown here is derived from an EMBL/GenBank/DDBJ whole genome shotgun (WGS) entry which is preliminary data.</text>
</comment>
<dbReference type="RefSeq" id="WP_110073551.1">
    <property type="nucleotide sequence ID" value="NZ_CM009896.1"/>
</dbReference>